<proteinExistence type="predicted"/>
<dbReference type="RefSeq" id="WP_203897030.1">
    <property type="nucleotide sequence ID" value="NZ_BOPF01000002.1"/>
</dbReference>
<dbReference type="Proteomes" id="UP000619260">
    <property type="component" value="Unassembled WGS sequence"/>
</dbReference>
<comment type="caution">
    <text evidence="1">The sequence shown here is derived from an EMBL/GenBank/DDBJ whole genome shotgun (WGS) entry which is preliminary data.</text>
</comment>
<evidence type="ECO:0000313" key="2">
    <source>
        <dbReference type="Proteomes" id="UP000619260"/>
    </source>
</evidence>
<accession>A0A8J4DND2</accession>
<name>A0A8J4DND2_9ACTN</name>
<gene>
    <name evidence="1" type="ORF">Val02_03390</name>
</gene>
<keyword evidence="2" id="KW-1185">Reference proteome</keyword>
<reference evidence="1" key="1">
    <citation type="submission" date="2021-01" db="EMBL/GenBank/DDBJ databases">
        <title>Whole genome shotgun sequence of Virgisporangium aliadipatigenens NBRC 105644.</title>
        <authorList>
            <person name="Komaki H."/>
            <person name="Tamura T."/>
        </authorList>
    </citation>
    <scope>NUCLEOTIDE SEQUENCE</scope>
    <source>
        <strain evidence="1">NBRC 105644</strain>
    </source>
</reference>
<sequence>MDDLEVRVTNVPPDRTVWNPTTERLTVTRTGTDEYRVEWYIVWNDGSTMAHREVGTMDAGAARERIARALRDPYGRVLAPGEDWPG</sequence>
<evidence type="ECO:0000313" key="1">
    <source>
        <dbReference type="EMBL" id="GIJ43453.1"/>
    </source>
</evidence>
<protein>
    <submittedName>
        <fullName evidence="1">Uncharacterized protein</fullName>
    </submittedName>
</protein>
<dbReference type="AlphaFoldDB" id="A0A8J4DND2"/>
<dbReference type="EMBL" id="BOPF01000002">
    <property type="protein sequence ID" value="GIJ43453.1"/>
    <property type="molecule type" value="Genomic_DNA"/>
</dbReference>
<organism evidence="1 2">
    <name type="scientific">Virgisporangium aliadipatigenens</name>
    <dbReference type="NCBI Taxonomy" id="741659"/>
    <lineage>
        <taxon>Bacteria</taxon>
        <taxon>Bacillati</taxon>
        <taxon>Actinomycetota</taxon>
        <taxon>Actinomycetes</taxon>
        <taxon>Micromonosporales</taxon>
        <taxon>Micromonosporaceae</taxon>
        <taxon>Virgisporangium</taxon>
    </lineage>
</organism>